<keyword evidence="6" id="KW-1185">Reference proteome</keyword>
<dbReference type="Pfam" id="PF12080">
    <property type="entry name" value="GldM_4th"/>
    <property type="match status" value="1"/>
</dbReference>
<protein>
    <submittedName>
        <fullName evidence="5">Gliding motility-associated protein GldM</fullName>
    </submittedName>
</protein>
<evidence type="ECO:0000313" key="5">
    <source>
        <dbReference type="EMBL" id="AFK02447.1"/>
    </source>
</evidence>
<dbReference type="NCBIfam" id="TIGR03517">
    <property type="entry name" value="GldM_gliding"/>
    <property type="match status" value="1"/>
</dbReference>
<evidence type="ECO:0000259" key="4">
    <source>
        <dbReference type="Pfam" id="PF21602"/>
    </source>
</evidence>
<dbReference type="InterPro" id="IPR019859">
    <property type="entry name" value="Motility-assoc_prot_GldM"/>
</dbReference>
<feature type="domain" description="Gliding motility-associated protein GldM second immunoglobulin-like" evidence="4">
    <location>
        <begin position="333"/>
        <end position="410"/>
    </location>
</feature>
<dbReference type="RefSeq" id="WP_015028147.1">
    <property type="nucleotide sequence ID" value="NC_018748.1"/>
</dbReference>
<dbReference type="Pfam" id="PF21602">
    <property type="entry name" value="GldM_3rd"/>
    <property type="match status" value="1"/>
</dbReference>
<feature type="domain" description="Gliding motility-associated protein GldM C-terminal" evidence="1">
    <location>
        <begin position="413"/>
        <end position="527"/>
    </location>
</feature>
<feature type="domain" description="Gliding motility-associated protein GldM N-terminal" evidence="2">
    <location>
        <begin position="33"/>
        <end position="224"/>
    </location>
</feature>
<evidence type="ECO:0000313" key="6">
    <source>
        <dbReference type="Proteomes" id="UP000002875"/>
    </source>
</evidence>
<sequence>MAGGKESPRQKMINMMYLVLTAMLALQVSNALLQKFQLLNNSLERANNAANTNNEKSVKAIEKEIREKPGGVQYADVLQKALEVRKITSEMDNYISGLKQEIINAGGGLDAETGGVKNPSEEEKVAILMVGDAKNGKGYELKKKLNDFAVTLQKYAAPNTKFPEIAVDASLDPALAKTDAITKSKDFAELYFAQTPVPAALATLSQKQSEVRRLEGDVLDYLASQVGIKEIKFDEIFAVVIPDSRSVVAGQKYKAEVAIGAYSKSITPRISINGSAVPVKDGKGLYEITASGGEFDKNGQLKRSYKATVSYPAPDGSMKSVEKEETYTVLKPSVQIETATMPALYFKCANRLATYSPGLGALYSPTFSGSGAEFIPGGNGKITIVPNSAKVTMDVVNNGITLQTFPFPVRRVPKPTIKVRGIDERKGASASGLRTLTIDAIADESFKATNPEDAQFRVAEFEVNLARGPRRVGNSTYSGTANISNLAQQAQAGDRYVIVVKRVERKNFKGEIESVDVGEVIFNIPLN</sequence>
<dbReference type="Proteomes" id="UP000002875">
    <property type="component" value="Chromosome"/>
</dbReference>
<evidence type="ECO:0000259" key="1">
    <source>
        <dbReference type="Pfam" id="PF12080"/>
    </source>
</evidence>
<gene>
    <name evidence="5" type="ordered locus">Emtol_1298</name>
</gene>
<name>A0ABN4AL97_EMTOG</name>
<evidence type="ECO:0000259" key="3">
    <source>
        <dbReference type="Pfam" id="PF21601"/>
    </source>
</evidence>
<evidence type="ECO:0000259" key="2">
    <source>
        <dbReference type="Pfam" id="PF12081"/>
    </source>
</evidence>
<proteinExistence type="predicted"/>
<dbReference type="Pfam" id="PF12081">
    <property type="entry name" value="GldM_1st"/>
    <property type="match status" value="1"/>
</dbReference>
<dbReference type="InterPro" id="IPR048405">
    <property type="entry name" value="GldM_Ig-like-1"/>
</dbReference>
<accession>A0ABN4AL97</accession>
<dbReference type="Pfam" id="PF21601">
    <property type="entry name" value="GldM_2nd"/>
    <property type="match status" value="1"/>
</dbReference>
<dbReference type="InterPro" id="IPR022720">
    <property type="entry name" value="Motility-assoc_prot_GldM_N"/>
</dbReference>
<feature type="domain" description="Gliding motility-associated protein GldM first immunoglobulin-like" evidence="3">
    <location>
        <begin position="229"/>
        <end position="331"/>
    </location>
</feature>
<dbReference type="EMBL" id="CP002961">
    <property type="protein sequence ID" value="AFK02447.1"/>
    <property type="molecule type" value="Genomic_DNA"/>
</dbReference>
<dbReference type="InterPro" id="IPR048406">
    <property type="entry name" value="GldM_Ig-like-2"/>
</dbReference>
<organism evidence="5 6">
    <name type="scientific">Emticicia oligotrophica (strain DSM 17448 / CIP 109782 / MTCC 6937 / GPTSA100-15)</name>
    <dbReference type="NCBI Taxonomy" id="929562"/>
    <lineage>
        <taxon>Bacteria</taxon>
        <taxon>Pseudomonadati</taxon>
        <taxon>Bacteroidota</taxon>
        <taxon>Cytophagia</taxon>
        <taxon>Cytophagales</taxon>
        <taxon>Leadbetterellaceae</taxon>
        <taxon>Emticicia</taxon>
    </lineage>
</organism>
<dbReference type="InterPro" id="IPR022719">
    <property type="entry name" value="Motility-assoc_prot_GldM_C"/>
</dbReference>
<reference evidence="5 6" key="1">
    <citation type="submission" date="2011-07" db="EMBL/GenBank/DDBJ databases">
        <title>The complete genome of chromosome of Emticicia oligotrophica DSM 17448.</title>
        <authorList>
            <consortium name="US DOE Joint Genome Institute (JGI-PGF)"/>
            <person name="Lucas S."/>
            <person name="Han J."/>
            <person name="Lapidus A."/>
            <person name="Bruce D."/>
            <person name="Goodwin L."/>
            <person name="Pitluck S."/>
            <person name="Peters L."/>
            <person name="Kyrpides N."/>
            <person name="Mavromatis K."/>
            <person name="Ivanova N."/>
            <person name="Ovchinnikova G."/>
            <person name="Teshima H."/>
            <person name="Detter J.C."/>
            <person name="Tapia R."/>
            <person name="Han C."/>
            <person name="Land M."/>
            <person name="Hauser L."/>
            <person name="Markowitz V."/>
            <person name="Cheng J.-F."/>
            <person name="Hugenholtz P."/>
            <person name="Woyke T."/>
            <person name="Wu D."/>
            <person name="Tindall B."/>
            <person name="Pomrenke H."/>
            <person name="Brambilla E."/>
            <person name="Klenk H.-P."/>
            <person name="Eisen J.A."/>
        </authorList>
    </citation>
    <scope>NUCLEOTIDE SEQUENCE [LARGE SCALE GENOMIC DNA]</scope>
    <source>
        <strain evidence="5 6">DSM 17448</strain>
    </source>
</reference>